<name>A0AAE1U889_9EUCA</name>
<evidence type="ECO:0000313" key="1">
    <source>
        <dbReference type="EMBL" id="KAK4311541.1"/>
    </source>
</evidence>
<comment type="caution">
    <text evidence="1">The sequence shown here is derived from an EMBL/GenBank/DDBJ whole genome shotgun (WGS) entry which is preliminary data.</text>
</comment>
<reference evidence="1" key="1">
    <citation type="submission" date="2023-11" db="EMBL/GenBank/DDBJ databases">
        <title>Genome assemblies of two species of porcelain crab, Petrolisthes cinctipes and Petrolisthes manimaculis (Anomura: Porcellanidae).</title>
        <authorList>
            <person name="Angst P."/>
        </authorList>
    </citation>
    <scope>NUCLEOTIDE SEQUENCE</scope>
    <source>
        <strain evidence="1">PB745_02</strain>
        <tissue evidence="1">Gill</tissue>
    </source>
</reference>
<sequence>MVTSDCNIYVNDEGTTRQYNGISGDLTPFIPFTTLVEKGCILFNSNSKKWNDARTECWDKGGDLFVAGDFMGMFNYLDTLTNDRKCC</sequence>
<dbReference type="AlphaFoldDB" id="A0AAE1U889"/>
<accession>A0AAE1U889</accession>
<gene>
    <name evidence="1" type="ORF">Pmani_016957</name>
</gene>
<evidence type="ECO:0000313" key="2">
    <source>
        <dbReference type="Proteomes" id="UP001292094"/>
    </source>
</evidence>
<evidence type="ECO:0008006" key="3">
    <source>
        <dbReference type="Google" id="ProtNLM"/>
    </source>
</evidence>
<protein>
    <recommendedName>
        <fullName evidence="3">C-type lectin domain-containing protein</fullName>
    </recommendedName>
</protein>
<dbReference type="EMBL" id="JAWZYT010001504">
    <property type="protein sequence ID" value="KAK4311541.1"/>
    <property type="molecule type" value="Genomic_DNA"/>
</dbReference>
<dbReference type="Proteomes" id="UP001292094">
    <property type="component" value="Unassembled WGS sequence"/>
</dbReference>
<keyword evidence="2" id="KW-1185">Reference proteome</keyword>
<dbReference type="Gene3D" id="3.10.100.10">
    <property type="entry name" value="Mannose-Binding Protein A, subunit A"/>
    <property type="match status" value="1"/>
</dbReference>
<proteinExistence type="predicted"/>
<dbReference type="InterPro" id="IPR016186">
    <property type="entry name" value="C-type_lectin-like/link_sf"/>
</dbReference>
<dbReference type="SUPFAM" id="SSF56436">
    <property type="entry name" value="C-type lectin-like"/>
    <property type="match status" value="1"/>
</dbReference>
<organism evidence="1 2">
    <name type="scientific">Petrolisthes manimaculis</name>
    <dbReference type="NCBI Taxonomy" id="1843537"/>
    <lineage>
        <taxon>Eukaryota</taxon>
        <taxon>Metazoa</taxon>
        <taxon>Ecdysozoa</taxon>
        <taxon>Arthropoda</taxon>
        <taxon>Crustacea</taxon>
        <taxon>Multicrustacea</taxon>
        <taxon>Malacostraca</taxon>
        <taxon>Eumalacostraca</taxon>
        <taxon>Eucarida</taxon>
        <taxon>Decapoda</taxon>
        <taxon>Pleocyemata</taxon>
        <taxon>Anomura</taxon>
        <taxon>Galatheoidea</taxon>
        <taxon>Porcellanidae</taxon>
        <taxon>Petrolisthes</taxon>
    </lineage>
</organism>
<dbReference type="InterPro" id="IPR016187">
    <property type="entry name" value="CTDL_fold"/>
</dbReference>